<dbReference type="AlphaFoldDB" id="V3ZEJ8"/>
<dbReference type="KEGG" id="lgi:LOTGIDRAFT_176849"/>
<gene>
    <name evidence="1" type="ORF">LOTGIDRAFT_176849</name>
</gene>
<dbReference type="EMBL" id="KB202577">
    <property type="protein sequence ID" value="ESO89568.1"/>
    <property type="molecule type" value="Genomic_DNA"/>
</dbReference>
<dbReference type="InterPro" id="IPR051941">
    <property type="entry name" value="BG_Antigen-Binding_Lectin"/>
</dbReference>
<evidence type="ECO:0008006" key="3">
    <source>
        <dbReference type="Google" id="ProtNLM"/>
    </source>
</evidence>
<proteinExistence type="predicted"/>
<dbReference type="CTD" id="20244036"/>
<organism evidence="1 2">
    <name type="scientific">Lottia gigantea</name>
    <name type="common">Giant owl limpet</name>
    <dbReference type="NCBI Taxonomy" id="225164"/>
    <lineage>
        <taxon>Eukaryota</taxon>
        <taxon>Metazoa</taxon>
        <taxon>Spiralia</taxon>
        <taxon>Lophotrochozoa</taxon>
        <taxon>Mollusca</taxon>
        <taxon>Gastropoda</taxon>
        <taxon>Patellogastropoda</taxon>
        <taxon>Lottioidea</taxon>
        <taxon>Lottiidae</taxon>
        <taxon>Lottia</taxon>
    </lineage>
</organism>
<name>V3ZEJ8_LOTGI</name>
<evidence type="ECO:0000313" key="1">
    <source>
        <dbReference type="EMBL" id="ESO89568.1"/>
    </source>
</evidence>
<dbReference type="PANTHER" id="PTHR45713">
    <property type="entry name" value="FTP DOMAIN-CONTAINING PROTEIN"/>
    <property type="match status" value="1"/>
</dbReference>
<dbReference type="SUPFAM" id="SSF49785">
    <property type="entry name" value="Galactose-binding domain-like"/>
    <property type="match status" value="1"/>
</dbReference>
<dbReference type="OMA" id="RIWGECA"/>
<dbReference type="HOGENOM" id="CLU_1246598_0_0_1"/>
<dbReference type="PANTHER" id="PTHR45713:SF6">
    <property type="entry name" value="F5_8 TYPE C DOMAIN-CONTAINING PROTEIN"/>
    <property type="match status" value="1"/>
</dbReference>
<dbReference type="RefSeq" id="XP_009059744.1">
    <property type="nucleotide sequence ID" value="XM_009061496.1"/>
</dbReference>
<feature type="non-terminal residue" evidence="1">
    <location>
        <position position="195"/>
    </location>
</feature>
<keyword evidence="2" id="KW-1185">Reference proteome</keyword>
<reference evidence="1 2" key="1">
    <citation type="journal article" date="2013" name="Nature">
        <title>Insights into bilaterian evolution from three spiralian genomes.</title>
        <authorList>
            <person name="Simakov O."/>
            <person name="Marletaz F."/>
            <person name="Cho S.J."/>
            <person name="Edsinger-Gonzales E."/>
            <person name="Havlak P."/>
            <person name="Hellsten U."/>
            <person name="Kuo D.H."/>
            <person name="Larsson T."/>
            <person name="Lv J."/>
            <person name="Arendt D."/>
            <person name="Savage R."/>
            <person name="Osoegawa K."/>
            <person name="de Jong P."/>
            <person name="Grimwood J."/>
            <person name="Chapman J.A."/>
            <person name="Shapiro H."/>
            <person name="Aerts A."/>
            <person name="Otillar R.P."/>
            <person name="Terry A.Y."/>
            <person name="Boore J.L."/>
            <person name="Grigoriev I.V."/>
            <person name="Lindberg D.R."/>
            <person name="Seaver E.C."/>
            <person name="Weisblat D.A."/>
            <person name="Putnam N.H."/>
            <person name="Rokhsar D.S."/>
        </authorList>
    </citation>
    <scope>NUCLEOTIDE SEQUENCE [LARGE SCALE GENOMIC DNA]</scope>
</reference>
<dbReference type="GeneID" id="20244036"/>
<evidence type="ECO:0000313" key="2">
    <source>
        <dbReference type="Proteomes" id="UP000030746"/>
    </source>
</evidence>
<protein>
    <recommendedName>
        <fullName evidence="3">Fucolectin tachylectin-4 pentraxin-1 domain-containing protein</fullName>
    </recommendedName>
</protein>
<accession>V3ZEJ8</accession>
<sequence length="195" mass="22485">MVVGLGSWSYDSRIDCHNFGFNNYYTCHCLSNEKCNIKNGGCRSGCSRGWRGPSCQQENRALDSTSVNQSGIYNNKPSLYGPLLVVDGYNDTNRNIHYCSDTETDTSTWQWWSIDLQEEYPIGYLKIFHRYDRLYVFKGFSVHIDNELCFRHTGSSNPPAVFPIECRKTLTGRHVNISRDTDTLRYIALCEVEIY</sequence>
<dbReference type="InterPro" id="IPR008979">
    <property type="entry name" value="Galactose-bd-like_sf"/>
</dbReference>
<dbReference type="Proteomes" id="UP000030746">
    <property type="component" value="Unassembled WGS sequence"/>
</dbReference>
<dbReference type="Gene3D" id="2.60.120.260">
    <property type="entry name" value="Galactose-binding domain-like"/>
    <property type="match status" value="1"/>
</dbReference>
<dbReference type="Pfam" id="PF22633">
    <property type="entry name" value="F5_F8_type_C_2"/>
    <property type="match status" value="1"/>
</dbReference>
<dbReference type="OrthoDB" id="6159059at2759"/>